<dbReference type="InterPro" id="IPR008978">
    <property type="entry name" value="HSP20-like_chaperone"/>
</dbReference>
<evidence type="ECO:0000256" key="1">
    <source>
        <dbReference type="ARBA" id="ARBA00008509"/>
    </source>
</evidence>
<dbReference type="GO" id="GO:0051087">
    <property type="term" value="F:protein-folding chaperone binding"/>
    <property type="evidence" value="ECO:0007669"/>
    <property type="project" value="InterPro"/>
</dbReference>
<gene>
    <name evidence="5" type="ORF">LTR84_010782</name>
</gene>
<keyword evidence="6" id="KW-1185">Reference proteome</keyword>
<proteinExistence type="inferred from homology"/>
<organism evidence="5 6">
    <name type="scientific">Exophiala bonariae</name>
    <dbReference type="NCBI Taxonomy" id="1690606"/>
    <lineage>
        <taxon>Eukaryota</taxon>
        <taxon>Fungi</taxon>
        <taxon>Dikarya</taxon>
        <taxon>Ascomycota</taxon>
        <taxon>Pezizomycotina</taxon>
        <taxon>Eurotiomycetes</taxon>
        <taxon>Chaetothyriomycetidae</taxon>
        <taxon>Chaetothyriales</taxon>
        <taxon>Herpotrichiellaceae</taxon>
        <taxon>Exophiala</taxon>
    </lineage>
</organism>
<dbReference type="Gene3D" id="2.60.40.790">
    <property type="match status" value="1"/>
</dbReference>
<evidence type="ECO:0000256" key="2">
    <source>
        <dbReference type="SAM" id="MobiDB-lite"/>
    </source>
</evidence>
<dbReference type="GeneID" id="89978937"/>
<dbReference type="EMBL" id="JAVRRD010000005">
    <property type="protein sequence ID" value="KAK5058519.1"/>
    <property type="molecule type" value="Genomic_DNA"/>
</dbReference>
<dbReference type="Proteomes" id="UP001358417">
    <property type="component" value="Unassembled WGS sequence"/>
</dbReference>
<feature type="region of interest" description="Disordered" evidence="2">
    <location>
        <begin position="434"/>
        <end position="463"/>
    </location>
</feature>
<accession>A0AAV9NL07</accession>
<evidence type="ECO:0000259" key="4">
    <source>
        <dbReference type="PROSITE" id="PS51203"/>
    </source>
</evidence>
<dbReference type="Pfam" id="PF04969">
    <property type="entry name" value="CS"/>
    <property type="match status" value="1"/>
</dbReference>
<feature type="domain" description="SGS" evidence="3">
    <location>
        <begin position="346"/>
        <end position="463"/>
    </location>
</feature>
<dbReference type="CDD" id="cd06466">
    <property type="entry name" value="p23_CS_SGT1_like"/>
    <property type="match status" value="1"/>
</dbReference>
<dbReference type="PROSITE" id="PS51203">
    <property type="entry name" value="CS"/>
    <property type="match status" value="1"/>
</dbReference>
<feature type="compositionally biased region" description="Polar residues" evidence="2">
    <location>
        <begin position="379"/>
        <end position="395"/>
    </location>
</feature>
<dbReference type="InterPro" id="IPR044563">
    <property type="entry name" value="Sgt1-like"/>
</dbReference>
<feature type="region of interest" description="Disordered" evidence="2">
    <location>
        <begin position="340"/>
        <end position="407"/>
    </location>
</feature>
<dbReference type="PROSITE" id="PS51048">
    <property type="entry name" value="SGS"/>
    <property type="match status" value="1"/>
</dbReference>
<dbReference type="InterPro" id="IPR011990">
    <property type="entry name" value="TPR-like_helical_dom_sf"/>
</dbReference>
<protein>
    <submittedName>
        <fullName evidence="5">Uncharacterized protein</fullName>
    </submittedName>
</protein>
<sequence length="463" mass="50330">MADAAARGAAALTSSDFSLAVSEYTKALIEIPTSPDFYVQRSIAFTRVKPAQHELALKDADFAVVCAHKRGSREKIQAAQQRRVVSLYNVGQYSNAKFVLSTMLGWRPKDNKAAKMEGDMWSAKIESKLNTLSEPQQVTAKEYPNIKIPTEAELKAQLTRQLKADGSYNYPEDISSVTTQSQLSSTAPDTMAQGQSLAASPTATVTKLRHEWYQDNQNITLTLYVKGVPKDKTDGIEINNDSVYVSLPNPSNPDSTIQFSLAPLFALIDSSQSRATIMSTKIEITLRKASPGLKWHTLEGTEVLKTSLDKNGLPRSSSTAEAVQAARAFASLSPAASVIKQEKAPSYPTSSRNGPKNWDKLADDLHAKTKAKKSKIKTESNSGDDNDKQGTNSAAGSDGEDIDSDFDNGDAVDGFFKKLYAGADDDTRRAMMKSFSESNGTSLSTNWSEVGKGRVEEVKSKDD</sequence>
<comment type="similarity">
    <text evidence="1">Belongs to the SGT1 family.</text>
</comment>
<feature type="compositionally biased region" description="Basic and acidic residues" evidence="2">
    <location>
        <begin position="357"/>
        <end position="367"/>
    </location>
</feature>
<dbReference type="Gene3D" id="1.25.40.10">
    <property type="entry name" value="Tetratricopeptide repeat domain"/>
    <property type="match status" value="1"/>
</dbReference>
<dbReference type="InterPro" id="IPR007699">
    <property type="entry name" value="SGS_dom"/>
</dbReference>
<evidence type="ECO:0000313" key="6">
    <source>
        <dbReference type="Proteomes" id="UP001358417"/>
    </source>
</evidence>
<evidence type="ECO:0000313" key="5">
    <source>
        <dbReference type="EMBL" id="KAK5058519.1"/>
    </source>
</evidence>
<feature type="compositionally biased region" description="Acidic residues" evidence="2">
    <location>
        <begin position="398"/>
        <end position="407"/>
    </location>
</feature>
<dbReference type="AlphaFoldDB" id="A0AAV9NL07"/>
<dbReference type="SUPFAM" id="SSF48452">
    <property type="entry name" value="TPR-like"/>
    <property type="match status" value="1"/>
</dbReference>
<feature type="compositionally biased region" description="Basic and acidic residues" evidence="2">
    <location>
        <begin position="451"/>
        <end position="463"/>
    </location>
</feature>
<evidence type="ECO:0000259" key="3">
    <source>
        <dbReference type="PROSITE" id="PS51048"/>
    </source>
</evidence>
<dbReference type="InterPro" id="IPR007052">
    <property type="entry name" value="CS_dom"/>
</dbReference>
<dbReference type="RefSeq" id="XP_064709042.1">
    <property type="nucleotide sequence ID" value="XM_064854316.1"/>
</dbReference>
<feature type="compositionally biased region" description="Polar residues" evidence="2">
    <location>
        <begin position="435"/>
        <end position="448"/>
    </location>
</feature>
<dbReference type="Pfam" id="PF05002">
    <property type="entry name" value="SGS"/>
    <property type="match status" value="1"/>
</dbReference>
<feature type="domain" description="CS" evidence="4">
    <location>
        <begin position="205"/>
        <end position="299"/>
    </location>
</feature>
<dbReference type="PANTHER" id="PTHR45862">
    <property type="entry name" value="PROTEIN SGT1 HOMOLOG"/>
    <property type="match status" value="1"/>
</dbReference>
<reference evidence="5 6" key="1">
    <citation type="submission" date="2023-08" db="EMBL/GenBank/DDBJ databases">
        <title>Black Yeasts Isolated from many extreme environments.</title>
        <authorList>
            <person name="Coleine C."/>
            <person name="Stajich J.E."/>
            <person name="Selbmann L."/>
        </authorList>
    </citation>
    <scope>NUCLEOTIDE SEQUENCE [LARGE SCALE GENOMIC DNA]</scope>
    <source>
        <strain evidence="5 6">CCFEE 5792</strain>
    </source>
</reference>
<dbReference type="SUPFAM" id="SSF49764">
    <property type="entry name" value="HSP20-like chaperones"/>
    <property type="match status" value="1"/>
</dbReference>
<name>A0AAV9NL07_9EURO</name>
<comment type="caution">
    <text evidence="5">The sequence shown here is derived from an EMBL/GenBank/DDBJ whole genome shotgun (WGS) entry which is preliminary data.</text>
</comment>